<feature type="domain" description="Galactose oxidase-like Early set" evidence="4">
    <location>
        <begin position="450"/>
        <end position="549"/>
    </location>
</feature>
<dbReference type="InterPro" id="IPR037293">
    <property type="entry name" value="Gal_Oxidase_central_sf"/>
</dbReference>
<evidence type="ECO:0000256" key="1">
    <source>
        <dbReference type="ARBA" id="ARBA00022729"/>
    </source>
</evidence>
<evidence type="ECO:0000259" key="4">
    <source>
        <dbReference type="Pfam" id="PF09118"/>
    </source>
</evidence>
<dbReference type="InterPro" id="IPR015202">
    <property type="entry name" value="GO-like_E_set"/>
</dbReference>
<dbReference type="Proteomes" id="UP001498398">
    <property type="component" value="Unassembled WGS sequence"/>
</dbReference>
<name>A0ABR1J7M5_9AGAR</name>
<dbReference type="Pfam" id="PF09118">
    <property type="entry name" value="GO-like_E_set"/>
    <property type="match status" value="1"/>
</dbReference>
<dbReference type="SUPFAM" id="SSF50965">
    <property type="entry name" value="Galactose oxidase, central domain"/>
    <property type="match status" value="1"/>
</dbReference>
<feature type="signal peptide" evidence="2">
    <location>
        <begin position="1"/>
        <end position="19"/>
    </location>
</feature>
<evidence type="ECO:0008006" key="7">
    <source>
        <dbReference type="Google" id="ProtNLM"/>
    </source>
</evidence>
<evidence type="ECO:0000313" key="6">
    <source>
        <dbReference type="Proteomes" id="UP001498398"/>
    </source>
</evidence>
<evidence type="ECO:0000313" key="5">
    <source>
        <dbReference type="EMBL" id="KAK7451030.1"/>
    </source>
</evidence>
<comment type="caution">
    <text evidence="5">The sequence shown here is derived from an EMBL/GenBank/DDBJ whole genome shotgun (WGS) entry which is preliminary data.</text>
</comment>
<feature type="domain" description="Glyoxal oxidase N-terminal" evidence="3">
    <location>
        <begin position="68"/>
        <end position="445"/>
    </location>
</feature>
<evidence type="ECO:0000256" key="2">
    <source>
        <dbReference type="SAM" id="SignalP"/>
    </source>
</evidence>
<sequence length="569" mass="60928">MWSSLFALATLSLFSCSNAQSESLGWHFVQNGTTGIVALEAIVVSPTLILIFDRVLGDPLQINGHQAWGALWNTETNNVTAIDVVTDSFCASGGFLSNGTMVSVGGQPVELPAGEAYPPDKDGTFGLRIFEPCDDPAGVGCTLFENPETHHLAQQRWYPASLRIFDGSLMIVGGINNGTPFFNDFEDAAKTFEFFPPKDGGVPRPSDFLVRSLPANLFPRVFALPDGKVFMVANNQSIIYDIETQTETILPDLPNGVRVTNPYDGTATLLPLHPPDFIPEVLVCGGTNATDQIDPLELSTQDPASDQCSRITLTKEGIAKGWEVETMPEGRMMPEMIMIPNGQVLIINGAGTGYAAVNSVGDPVGSSNADHAVKTPVLYNVDAPIGSRFDRTGLPTTDIARVYHSSVTLTPAGNIFIAGSNPNGGVVTTNKFNSEFRVEYLNPPYMTVDRPTVSNIPSQIGFNERIPVNVDIPEGLDTSDIKVALMDLGFSSHAFHSSSRLVFMDATLSPDQKTLEITTPPNNRVFPPGPAYIFVTVDDVTSTGTKIMVGSGATPPVADQGVPLPPLVL</sequence>
<dbReference type="InterPro" id="IPR014756">
    <property type="entry name" value="Ig_E-set"/>
</dbReference>
<gene>
    <name evidence="5" type="ORF">VKT23_012705</name>
</gene>
<protein>
    <recommendedName>
        <fullName evidence="7">Glyoxal oxidase</fullName>
    </recommendedName>
</protein>
<dbReference type="InterPro" id="IPR013783">
    <property type="entry name" value="Ig-like_fold"/>
</dbReference>
<dbReference type="Gene3D" id="2.130.10.80">
    <property type="entry name" value="Galactose oxidase/kelch, beta-propeller"/>
    <property type="match status" value="1"/>
</dbReference>
<dbReference type="PANTHER" id="PTHR32208:SF96">
    <property type="entry name" value="GLYOXAL OXIDASE"/>
    <property type="match status" value="1"/>
</dbReference>
<organism evidence="5 6">
    <name type="scientific">Marasmiellus scandens</name>
    <dbReference type="NCBI Taxonomy" id="2682957"/>
    <lineage>
        <taxon>Eukaryota</taxon>
        <taxon>Fungi</taxon>
        <taxon>Dikarya</taxon>
        <taxon>Basidiomycota</taxon>
        <taxon>Agaricomycotina</taxon>
        <taxon>Agaricomycetes</taxon>
        <taxon>Agaricomycetidae</taxon>
        <taxon>Agaricales</taxon>
        <taxon>Marasmiineae</taxon>
        <taxon>Omphalotaceae</taxon>
        <taxon>Marasmiellus</taxon>
    </lineage>
</organism>
<dbReference type="Pfam" id="PF07250">
    <property type="entry name" value="Glyoxal_oxid_N"/>
    <property type="match status" value="1"/>
</dbReference>
<dbReference type="Gene3D" id="2.60.40.10">
    <property type="entry name" value="Immunoglobulins"/>
    <property type="match status" value="1"/>
</dbReference>
<feature type="chain" id="PRO_5047246479" description="Glyoxal oxidase" evidence="2">
    <location>
        <begin position="20"/>
        <end position="569"/>
    </location>
</feature>
<evidence type="ECO:0000259" key="3">
    <source>
        <dbReference type="Pfam" id="PF07250"/>
    </source>
</evidence>
<keyword evidence="6" id="KW-1185">Reference proteome</keyword>
<reference evidence="5 6" key="1">
    <citation type="submission" date="2024-01" db="EMBL/GenBank/DDBJ databases">
        <title>A draft genome for the cacao thread blight pathogen Marasmiellus scandens.</title>
        <authorList>
            <person name="Baruah I.K."/>
            <person name="Leung J."/>
            <person name="Bukari Y."/>
            <person name="Amoako-Attah I."/>
            <person name="Meinhardt L.W."/>
            <person name="Bailey B.A."/>
            <person name="Cohen S.P."/>
        </authorList>
    </citation>
    <scope>NUCLEOTIDE SEQUENCE [LARGE SCALE GENOMIC DNA]</scope>
    <source>
        <strain evidence="5 6">GH-19</strain>
    </source>
</reference>
<dbReference type="EMBL" id="JBANRG010000032">
    <property type="protein sequence ID" value="KAK7451030.1"/>
    <property type="molecule type" value="Genomic_DNA"/>
</dbReference>
<dbReference type="PANTHER" id="PTHR32208">
    <property type="entry name" value="SECRETED PROTEIN-RELATED"/>
    <property type="match status" value="1"/>
</dbReference>
<proteinExistence type="predicted"/>
<dbReference type="SUPFAM" id="SSF81296">
    <property type="entry name" value="E set domains"/>
    <property type="match status" value="1"/>
</dbReference>
<dbReference type="InterPro" id="IPR009880">
    <property type="entry name" value="Glyoxal_oxidase_N"/>
</dbReference>
<keyword evidence="1 2" id="KW-0732">Signal</keyword>
<dbReference type="InterPro" id="IPR011043">
    <property type="entry name" value="Gal_Oxase/kelch_b-propeller"/>
</dbReference>
<accession>A0ABR1J7M5</accession>